<dbReference type="InterPro" id="IPR029058">
    <property type="entry name" value="AB_hydrolase_fold"/>
</dbReference>
<dbReference type="PANTHER" id="PTHR43329">
    <property type="entry name" value="EPOXIDE HYDROLASE"/>
    <property type="match status" value="1"/>
</dbReference>
<dbReference type="InterPro" id="IPR000073">
    <property type="entry name" value="AB_hydrolase_1"/>
</dbReference>
<reference evidence="3" key="1">
    <citation type="submission" date="2021-01" db="EMBL/GenBank/DDBJ databases">
        <title>Whole genome shotgun sequence of Actinoplanes tereljensis NBRC 105297.</title>
        <authorList>
            <person name="Komaki H."/>
            <person name="Tamura T."/>
        </authorList>
    </citation>
    <scope>NUCLEOTIDE SEQUENCE</scope>
    <source>
        <strain evidence="3">NBRC 105297</strain>
    </source>
</reference>
<dbReference type="SUPFAM" id="SSF53474">
    <property type="entry name" value="alpha/beta-Hydrolases"/>
    <property type="match status" value="1"/>
</dbReference>
<dbReference type="Pfam" id="PF00561">
    <property type="entry name" value="Abhydrolase_1"/>
    <property type="match status" value="1"/>
</dbReference>
<dbReference type="PRINTS" id="PR00412">
    <property type="entry name" value="EPOXHYDRLASE"/>
</dbReference>
<protein>
    <submittedName>
        <fullName evidence="3">Epoxide hydrolase</fullName>
    </submittedName>
</protein>
<keyword evidence="4" id="KW-1185">Reference proteome</keyword>
<dbReference type="EMBL" id="BOMY01000053">
    <property type="protein sequence ID" value="GIF25693.1"/>
    <property type="molecule type" value="Genomic_DNA"/>
</dbReference>
<proteinExistence type="predicted"/>
<dbReference type="GO" id="GO:0016787">
    <property type="term" value="F:hydrolase activity"/>
    <property type="evidence" value="ECO:0007669"/>
    <property type="project" value="UniProtKB-KW"/>
</dbReference>
<dbReference type="AlphaFoldDB" id="A0A919NWL8"/>
<dbReference type="Gene3D" id="3.40.50.1820">
    <property type="entry name" value="alpha/beta hydrolase"/>
    <property type="match status" value="1"/>
</dbReference>
<evidence type="ECO:0000313" key="4">
    <source>
        <dbReference type="Proteomes" id="UP000623608"/>
    </source>
</evidence>
<organism evidence="3 4">
    <name type="scientific">Paractinoplanes tereljensis</name>
    <dbReference type="NCBI Taxonomy" id="571912"/>
    <lineage>
        <taxon>Bacteria</taxon>
        <taxon>Bacillati</taxon>
        <taxon>Actinomycetota</taxon>
        <taxon>Actinomycetes</taxon>
        <taxon>Micromonosporales</taxon>
        <taxon>Micromonosporaceae</taxon>
        <taxon>Paractinoplanes</taxon>
    </lineage>
</organism>
<gene>
    <name evidence="3" type="ORF">Ate02nite_84230</name>
</gene>
<dbReference type="InterPro" id="IPR000639">
    <property type="entry name" value="Epox_hydrolase-like"/>
</dbReference>
<sequence length="277" mass="29928">MRVRARGLTFDVFAGGPGGGGTVLLLHGFPQNSRSWAGVQPALWNAGLRTIAIDQRGYSPGARPDGVEAYRVGEAAADAAAVLDVLGLADVHVLGHDWGSLVAWQLAIDRPERVRTLTAVSVAHPAALWRALDTDPDQRERFSYANLFRDGPRAAALLLADDERRLRRMFAGAGLSEAGIERYVGPMREPGALLAALRWYAAMTEKDYVAACPVTVPTTYIWSDLDLAMGRIAAESCGAWVTADYRFVELTGVSHWIPDQAPIALAEAALARIRSRP</sequence>
<feature type="domain" description="AB hydrolase-1" evidence="2">
    <location>
        <begin position="22"/>
        <end position="260"/>
    </location>
</feature>
<keyword evidence="1 3" id="KW-0378">Hydrolase</keyword>
<accession>A0A919NWL8</accession>
<evidence type="ECO:0000256" key="1">
    <source>
        <dbReference type="ARBA" id="ARBA00022801"/>
    </source>
</evidence>
<evidence type="ECO:0000259" key="2">
    <source>
        <dbReference type="Pfam" id="PF00561"/>
    </source>
</evidence>
<name>A0A919NWL8_9ACTN</name>
<evidence type="ECO:0000313" key="3">
    <source>
        <dbReference type="EMBL" id="GIF25693.1"/>
    </source>
</evidence>
<dbReference type="Proteomes" id="UP000623608">
    <property type="component" value="Unassembled WGS sequence"/>
</dbReference>
<dbReference type="RefSeq" id="WP_203813505.1">
    <property type="nucleotide sequence ID" value="NZ_BOMY01000053.1"/>
</dbReference>
<comment type="caution">
    <text evidence="3">The sequence shown here is derived from an EMBL/GenBank/DDBJ whole genome shotgun (WGS) entry which is preliminary data.</text>
</comment>